<protein>
    <submittedName>
        <fullName evidence="1">Uncharacterized protein</fullName>
    </submittedName>
</protein>
<proteinExistence type="predicted"/>
<reference evidence="1 2" key="1">
    <citation type="submission" date="2023-07" db="EMBL/GenBank/DDBJ databases">
        <title>Genomic Encyclopedia of Type Strains, Phase IV (KMG-IV): sequencing the most valuable type-strain genomes for metagenomic binning, comparative biology and taxonomic classification.</title>
        <authorList>
            <person name="Goeker M."/>
        </authorList>
    </citation>
    <scope>NUCLEOTIDE SEQUENCE [LARGE SCALE GENOMIC DNA]</scope>
    <source>
        <strain evidence="1 2">DSM 1112</strain>
    </source>
</reference>
<keyword evidence="2" id="KW-1185">Reference proteome</keyword>
<evidence type="ECO:0000313" key="1">
    <source>
        <dbReference type="EMBL" id="MDQ0323249.1"/>
    </source>
</evidence>
<name>A0ABU0BYB2_9HYPH</name>
<dbReference type="Proteomes" id="UP001230207">
    <property type="component" value="Unassembled WGS sequence"/>
</dbReference>
<sequence>MRNAPLINHRFLQRDDGVTELTVSFEIQVGSNDVVECELLIEQRLQLALAKTFRDEIDSYLLEGRVVARMPDVMAFDRLQICDEFDTGQWRDLFTEGAIQVGCGLPASASITTRRSSAQ</sequence>
<gene>
    <name evidence="1" type="ORF">QO002_005455</name>
</gene>
<comment type="caution">
    <text evidence="1">The sequence shown here is derived from an EMBL/GenBank/DDBJ whole genome shotgun (WGS) entry which is preliminary data.</text>
</comment>
<evidence type="ECO:0000313" key="2">
    <source>
        <dbReference type="Proteomes" id="UP001230207"/>
    </source>
</evidence>
<accession>A0ABU0BYB2</accession>
<organism evidence="1 2">
    <name type="scientific">Pararhizobium capsulatum DSM 1112</name>
    <dbReference type="NCBI Taxonomy" id="1121113"/>
    <lineage>
        <taxon>Bacteria</taxon>
        <taxon>Pseudomonadati</taxon>
        <taxon>Pseudomonadota</taxon>
        <taxon>Alphaproteobacteria</taxon>
        <taxon>Hyphomicrobiales</taxon>
        <taxon>Rhizobiaceae</taxon>
        <taxon>Rhizobium/Agrobacterium group</taxon>
        <taxon>Pararhizobium</taxon>
    </lineage>
</organism>
<dbReference type="EMBL" id="JAUSVF010000003">
    <property type="protein sequence ID" value="MDQ0323249.1"/>
    <property type="molecule type" value="Genomic_DNA"/>
</dbReference>